<proteinExistence type="predicted"/>
<reference evidence="1 2" key="1">
    <citation type="submission" date="2020-08" db="EMBL/GenBank/DDBJ databases">
        <title>Sequencing the genomes of 1000 actinobacteria strains.</title>
        <authorList>
            <person name="Klenk H.-P."/>
        </authorList>
    </citation>
    <scope>NUCLEOTIDE SEQUENCE [LARGE SCALE GENOMIC DNA]</scope>
    <source>
        <strain evidence="1 2">DSM 17945</strain>
    </source>
</reference>
<dbReference type="Proteomes" id="UP000567246">
    <property type="component" value="Unassembled WGS sequence"/>
</dbReference>
<sequence length="126" mass="13711">MKSTQPIFKEVLDRDDLRVVWRQSTLEGVVYGGGFQVHEPVARIQTNGGVMVAELVIGSQENRRGEPPYCWDTVGVRNDQAVQGRRDDRRAGTDLAAHCVGRTANVDDLDPVVGAQALDPLAAPMG</sequence>
<protein>
    <submittedName>
        <fullName evidence="1">Uncharacterized protein</fullName>
    </submittedName>
</protein>
<dbReference type="AlphaFoldDB" id="A0A7W9N147"/>
<evidence type="ECO:0000313" key="2">
    <source>
        <dbReference type="Proteomes" id="UP000567246"/>
    </source>
</evidence>
<gene>
    <name evidence="1" type="ORF">HDA33_001370</name>
</gene>
<evidence type="ECO:0000313" key="1">
    <source>
        <dbReference type="EMBL" id="MBB5848806.1"/>
    </source>
</evidence>
<name>A0A7W9N147_9MICC</name>
<accession>A0A7W9N147</accession>
<keyword evidence="2" id="KW-1185">Reference proteome</keyword>
<comment type="caution">
    <text evidence="1">The sequence shown here is derived from an EMBL/GenBank/DDBJ whole genome shotgun (WGS) entry which is preliminary data.</text>
</comment>
<organism evidence="1 2">
    <name type="scientific">Micrococcus endophyticus</name>
    <dbReference type="NCBI Taxonomy" id="455343"/>
    <lineage>
        <taxon>Bacteria</taxon>
        <taxon>Bacillati</taxon>
        <taxon>Actinomycetota</taxon>
        <taxon>Actinomycetes</taxon>
        <taxon>Micrococcales</taxon>
        <taxon>Micrococcaceae</taxon>
        <taxon>Micrococcus</taxon>
    </lineage>
</organism>
<dbReference type="EMBL" id="JACHMW010000001">
    <property type="protein sequence ID" value="MBB5848806.1"/>
    <property type="molecule type" value="Genomic_DNA"/>
</dbReference>